<sequence>MPSAASSGVASPASEFTTTDVAWLQLTDALHTRALPLLELAPRHAASRSLAGLAVRLGKAHEAGRGRLRALLAQAGVSGENPHTRHDMPGMPTAQDLETLAGLRDNAFDRRFAELLRAHLEQLVLVANGERDSGGAAAARELAETMAREHSDDLAELDRAVAA</sequence>
<dbReference type="Proteomes" id="UP000565579">
    <property type="component" value="Unassembled WGS sequence"/>
</dbReference>
<name>A0A7X0NMI6_9ACTN</name>
<dbReference type="RefSeq" id="WP_185100889.1">
    <property type="nucleotide sequence ID" value="NZ_JACHMI010000001.1"/>
</dbReference>
<evidence type="ECO:0000313" key="3">
    <source>
        <dbReference type="Proteomes" id="UP000565579"/>
    </source>
</evidence>
<protein>
    <submittedName>
        <fullName evidence="2">Uncharacterized protein (DUF305 family)</fullName>
    </submittedName>
</protein>
<reference evidence="2 3" key="1">
    <citation type="submission" date="2020-08" db="EMBL/GenBank/DDBJ databases">
        <title>Sequencing the genomes of 1000 actinobacteria strains.</title>
        <authorList>
            <person name="Klenk H.-P."/>
        </authorList>
    </citation>
    <scope>NUCLEOTIDE SEQUENCE [LARGE SCALE GENOMIC DNA]</scope>
    <source>
        <strain evidence="2 3">DSM 43768</strain>
    </source>
</reference>
<gene>
    <name evidence="2" type="ORF">HD593_000950</name>
</gene>
<keyword evidence="3" id="KW-1185">Reference proteome</keyword>
<proteinExistence type="predicted"/>
<feature type="domain" description="DUF305" evidence="1">
    <location>
        <begin position="20"/>
        <end position="159"/>
    </location>
</feature>
<evidence type="ECO:0000259" key="1">
    <source>
        <dbReference type="Pfam" id="PF03713"/>
    </source>
</evidence>
<evidence type="ECO:0000313" key="2">
    <source>
        <dbReference type="EMBL" id="MBB6546155.1"/>
    </source>
</evidence>
<organism evidence="2 3">
    <name type="scientific">Nonomuraea rubra</name>
    <dbReference type="NCBI Taxonomy" id="46180"/>
    <lineage>
        <taxon>Bacteria</taxon>
        <taxon>Bacillati</taxon>
        <taxon>Actinomycetota</taxon>
        <taxon>Actinomycetes</taxon>
        <taxon>Streptosporangiales</taxon>
        <taxon>Streptosporangiaceae</taxon>
        <taxon>Nonomuraea</taxon>
    </lineage>
</organism>
<dbReference type="Gene3D" id="1.20.1260.10">
    <property type="match status" value="1"/>
</dbReference>
<dbReference type="InterPro" id="IPR012347">
    <property type="entry name" value="Ferritin-like"/>
</dbReference>
<dbReference type="EMBL" id="JACHMI010000001">
    <property type="protein sequence ID" value="MBB6546155.1"/>
    <property type="molecule type" value="Genomic_DNA"/>
</dbReference>
<dbReference type="AlphaFoldDB" id="A0A7X0NMI6"/>
<dbReference type="Pfam" id="PF03713">
    <property type="entry name" value="DUF305"/>
    <property type="match status" value="1"/>
</dbReference>
<accession>A0A7X0NMI6</accession>
<comment type="caution">
    <text evidence="2">The sequence shown here is derived from an EMBL/GenBank/DDBJ whole genome shotgun (WGS) entry which is preliminary data.</text>
</comment>
<dbReference type="InterPro" id="IPR005183">
    <property type="entry name" value="DUF305_CopM-like"/>
</dbReference>